<feature type="domain" description="Methyltransferase" evidence="1">
    <location>
        <begin position="102"/>
        <end position="195"/>
    </location>
</feature>
<protein>
    <recommendedName>
        <fullName evidence="1">Methyltransferase domain-containing protein</fullName>
    </recommendedName>
</protein>
<accession>A0ABP0GV64</accession>
<dbReference type="Gene3D" id="3.40.50.150">
    <property type="entry name" value="Vaccinia Virus protein VP39"/>
    <property type="match status" value="1"/>
</dbReference>
<name>A0ABP0GV64_CLALP</name>
<evidence type="ECO:0000259" key="1">
    <source>
        <dbReference type="Pfam" id="PF13649"/>
    </source>
</evidence>
<reference evidence="2 3" key="1">
    <citation type="submission" date="2024-02" db="EMBL/GenBank/DDBJ databases">
        <authorList>
            <person name="Daric V."/>
            <person name="Darras S."/>
        </authorList>
    </citation>
    <scope>NUCLEOTIDE SEQUENCE [LARGE SCALE GENOMIC DNA]</scope>
</reference>
<dbReference type="InterPro" id="IPR041698">
    <property type="entry name" value="Methyltransf_25"/>
</dbReference>
<evidence type="ECO:0000313" key="3">
    <source>
        <dbReference type="Proteomes" id="UP001642483"/>
    </source>
</evidence>
<proteinExistence type="predicted"/>
<keyword evidence="3" id="KW-1185">Reference proteome</keyword>
<dbReference type="PANTHER" id="PTHR43591:SF101">
    <property type="entry name" value="METHYLTRANSFERASE-LIKE PROTEIN 27"/>
    <property type="match status" value="1"/>
</dbReference>
<dbReference type="CDD" id="cd02440">
    <property type="entry name" value="AdoMet_MTases"/>
    <property type="match status" value="1"/>
</dbReference>
<dbReference type="Proteomes" id="UP001642483">
    <property type="component" value="Unassembled WGS sequence"/>
</dbReference>
<evidence type="ECO:0000313" key="2">
    <source>
        <dbReference type="EMBL" id="CAK8694155.1"/>
    </source>
</evidence>
<dbReference type="InterPro" id="IPR029063">
    <property type="entry name" value="SAM-dependent_MTases_sf"/>
</dbReference>
<dbReference type="Pfam" id="PF13649">
    <property type="entry name" value="Methyltransf_25"/>
    <property type="match status" value="1"/>
</dbReference>
<sequence length="266" mass="30338">MILFSELERWRGNTITRSFPKAIVPDRHWRRPSTKESEESLTRVQNIIGDFDAEYTMKYYDYWSQHYEKDLEILDYKVPDFMASKLAGFLPGREWENPSHSVLDVGAGTGQMAIALKKFDFKGTVDALDGNTKMLEKAREKGLYKHLEQHLLMDDSPMKFASNTYDTVVCCCAMVPALIQPECLPDMVRVAKSGGRLYFTTRATDGNSTFRDRVDVQLNAMKESGLIRITAEDVIPQYSWPVNEGDDDKHCISAVAICLEKLKNSE</sequence>
<comment type="caution">
    <text evidence="2">The sequence shown here is derived from an EMBL/GenBank/DDBJ whole genome shotgun (WGS) entry which is preliminary data.</text>
</comment>
<gene>
    <name evidence="2" type="ORF">CVLEPA_LOCUS27416</name>
</gene>
<organism evidence="2 3">
    <name type="scientific">Clavelina lepadiformis</name>
    <name type="common">Light-bulb sea squirt</name>
    <name type="synonym">Ascidia lepadiformis</name>
    <dbReference type="NCBI Taxonomy" id="159417"/>
    <lineage>
        <taxon>Eukaryota</taxon>
        <taxon>Metazoa</taxon>
        <taxon>Chordata</taxon>
        <taxon>Tunicata</taxon>
        <taxon>Ascidiacea</taxon>
        <taxon>Aplousobranchia</taxon>
        <taxon>Clavelinidae</taxon>
        <taxon>Clavelina</taxon>
    </lineage>
</organism>
<dbReference type="SUPFAM" id="SSF53335">
    <property type="entry name" value="S-adenosyl-L-methionine-dependent methyltransferases"/>
    <property type="match status" value="1"/>
</dbReference>
<dbReference type="PANTHER" id="PTHR43591">
    <property type="entry name" value="METHYLTRANSFERASE"/>
    <property type="match status" value="1"/>
</dbReference>
<dbReference type="EMBL" id="CAWYQH010000141">
    <property type="protein sequence ID" value="CAK8694155.1"/>
    <property type="molecule type" value="Genomic_DNA"/>
</dbReference>